<dbReference type="AlphaFoldDB" id="A0A1I6KTC3"/>
<reference evidence="2 3" key="1">
    <citation type="submission" date="2016-10" db="EMBL/GenBank/DDBJ databases">
        <authorList>
            <person name="de Groot N.N."/>
        </authorList>
    </citation>
    <scope>NUCLEOTIDE SEQUENCE [LARGE SCALE GENOMIC DNA]</scope>
    <source>
        <strain evidence="2 3">CGMCC 1.10457</strain>
    </source>
</reference>
<dbReference type="RefSeq" id="WP_089815421.1">
    <property type="nucleotide sequence ID" value="NZ_FOZK01000001.1"/>
</dbReference>
<dbReference type="InterPro" id="IPR055685">
    <property type="entry name" value="DUF7261"/>
</dbReference>
<dbReference type="EMBL" id="FOZK01000001">
    <property type="protein sequence ID" value="SFR94479.1"/>
    <property type="molecule type" value="Genomic_DNA"/>
</dbReference>
<evidence type="ECO:0000313" key="3">
    <source>
        <dbReference type="Proteomes" id="UP000199062"/>
    </source>
</evidence>
<keyword evidence="1" id="KW-0812">Transmembrane</keyword>
<name>A0A1I6KTC3_9EURY</name>
<evidence type="ECO:0000313" key="2">
    <source>
        <dbReference type="EMBL" id="SFR94479.1"/>
    </source>
</evidence>
<proteinExistence type="predicted"/>
<organism evidence="2 3">
    <name type="scientific">Halomicrobium zhouii</name>
    <dbReference type="NCBI Taxonomy" id="767519"/>
    <lineage>
        <taxon>Archaea</taxon>
        <taxon>Methanobacteriati</taxon>
        <taxon>Methanobacteriota</taxon>
        <taxon>Stenosarchaea group</taxon>
        <taxon>Halobacteria</taxon>
        <taxon>Halobacteriales</taxon>
        <taxon>Haloarculaceae</taxon>
        <taxon>Halomicrobium</taxon>
    </lineage>
</organism>
<keyword evidence="1" id="KW-1133">Transmembrane helix</keyword>
<dbReference type="Pfam" id="PF23922">
    <property type="entry name" value="DUF7261"/>
    <property type="match status" value="1"/>
</dbReference>
<gene>
    <name evidence="2" type="ORF">SAMN05216559_1535</name>
</gene>
<protein>
    <submittedName>
        <fullName evidence="2">Uncharacterized protein</fullName>
    </submittedName>
</protein>
<evidence type="ECO:0000256" key="1">
    <source>
        <dbReference type="SAM" id="Phobius"/>
    </source>
</evidence>
<keyword evidence="1" id="KW-0472">Membrane</keyword>
<dbReference type="OrthoDB" id="238714at2157"/>
<feature type="transmembrane region" description="Helical" evidence="1">
    <location>
        <begin position="12"/>
        <end position="36"/>
    </location>
</feature>
<sequence length="338" mass="36435">MADLGSRSRGQLILVAAFALAVTFVALALVVNSAIFTENLASRGETGGSGDALTLRHDVERGVGQSIASANVYNTTDQSTLEQGVDRGIGNVNTAYSKQSAADTAIVNVSRKSGSTTYGSRVVQNESGGRAFQDRNGNSDWHVVDDVDRSGNEGNATRAFELNVTKLSLEPDESGAFRIVVEEWKGSATWTMTLWRDGASDDVHVEVDIDSEPEARCMQEVDEAFVRVDVTEGRLAGEPCGALRQGPNTNGDFGNYRFASGVGDRYNVTFEHGDKAHGNYSLVTRNQSMASSNTLNASVGSDSPYWDDAVYDVTVRYVYNSPKLDYETDVRVAPGESR</sequence>
<accession>A0A1I6KTC3</accession>
<keyword evidence="3" id="KW-1185">Reference proteome</keyword>
<dbReference type="STRING" id="767519.SAMN05216559_1535"/>
<dbReference type="Proteomes" id="UP000199062">
    <property type="component" value="Unassembled WGS sequence"/>
</dbReference>